<reference evidence="3" key="1">
    <citation type="submission" date="2024-02" db="UniProtKB">
        <authorList>
            <consortium name="WormBaseParasite"/>
        </authorList>
    </citation>
    <scope>IDENTIFICATION</scope>
</reference>
<organism evidence="2 3">
    <name type="scientific">Mesorhabditis belari</name>
    <dbReference type="NCBI Taxonomy" id="2138241"/>
    <lineage>
        <taxon>Eukaryota</taxon>
        <taxon>Metazoa</taxon>
        <taxon>Ecdysozoa</taxon>
        <taxon>Nematoda</taxon>
        <taxon>Chromadorea</taxon>
        <taxon>Rhabditida</taxon>
        <taxon>Rhabditina</taxon>
        <taxon>Rhabditomorpha</taxon>
        <taxon>Rhabditoidea</taxon>
        <taxon>Rhabditidae</taxon>
        <taxon>Mesorhabditinae</taxon>
        <taxon>Mesorhabditis</taxon>
    </lineage>
</organism>
<dbReference type="AlphaFoldDB" id="A0AAF3EXD2"/>
<protein>
    <submittedName>
        <fullName evidence="3">Uncharacterized protein</fullName>
    </submittedName>
</protein>
<keyword evidence="1" id="KW-0472">Membrane</keyword>
<feature type="transmembrane region" description="Helical" evidence="1">
    <location>
        <begin position="20"/>
        <end position="41"/>
    </location>
</feature>
<evidence type="ECO:0000313" key="3">
    <source>
        <dbReference type="WBParaSite" id="MBELARI_LOCUS18214"/>
    </source>
</evidence>
<keyword evidence="1" id="KW-1133">Transmembrane helix</keyword>
<keyword evidence="2" id="KW-1185">Reference proteome</keyword>
<sequence>MCSGAVKMIGCKEVPIERSLLLCGGVFLFHFFFLYSIILLFNRRFSVISPISPFQLSRFSILFSRIRPHVEQLLQLTHSFFFPRFHNDAWAFRNERHVETIADKWPISGPANSESTIHQFW</sequence>
<accession>A0AAF3EXD2</accession>
<keyword evidence="1" id="KW-0812">Transmembrane</keyword>
<dbReference type="WBParaSite" id="MBELARI_LOCUS18214">
    <property type="protein sequence ID" value="MBELARI_LOCUS18214"/>
    <property type="gene ID" value="MBELARI_LOCUS18214"/>
</dbReference>
<name>A0AAF3EXD2_9BILA</name>
<evidence type="ECO:0000313" key="2">
    <source>
        <dbReference type="Proteomes" id="UP000887575"/>
    </source>
</evidence>
<dbReference type="Proteomes" id="UP000887575">
    <property type="component" value="Unassembled WGS sequence"/>
</dbReference>
<proteinExistence type="predicted"/>
<evidence type="ECO:0000256" key="1">
    <source>
        <dbReference type="SAM" id="Phobius"/>
    </source>
</evidence>